<dbReference type="OrthoDB" id="1938992at2759"/>
<dbReference type="InterPro" id="IPR038988">
    <property type="entry name" value="Sas4"/>
</dbReference>
<evidence type="ECO:0000259" key="3">
    <source>
        <dbReference type="Pfam" id="PF15460"/>
    </source>
</evidence>
<feature type="compositionally biased region" description="Low complexity" evidence="2">
    <location>
        <begin position="330"/>
        <end position="344"/>
    </location>
</feature>
<feature type="compositionally biased region" description="Low complexity" evidence="2">
    <location>
        <begin position="351"/>
        <end position="360"/>
    </location>
</feature>
<feature type="compositionally biased region" description="Low complexity" evidence="2">
    <location>
        <begin position="20"/>
        <end position="37"/>
    </location>
</feature>
<feature type="compositionally biased region" description="Polar residues" evidence="2">
    <location>
        <begin position="1"/>
        <end position="13"/>
    </location>
</feature>
<reference evidence="4 5" key="1">
    <citation type="journal article" date="2015" name="Environ. Microbiol.">
        <title>Metagenome sequence of Elaphomyces granulatus from sporocarp tissue reveals Ascomycota ectomycorrhizal fingerprints of genome expansion and a Proteobacteria-rich microbiome.</title>
        <authorList>
            <person name="Quandt C.A."/>
            <person name="Kohler A."/>
            <person name="Hesse C.N."/>
            <person name="Sharpton T.J."/>
            <person name="Martin F."/>
            <person name="Spatafora J.W."/>
        </authorList>
    </citation>
    <scope>NUCLEOTIDE SEQUENCE [LARGE SCALE GENOMIC DNA]</scope>
    <source>
        <strain evidence="4 5">OSC145934</strain>
    </source>
</reference>
<dbReference type="Pfam" id="PF15460">
    <property type="entry name" value="SAS4"/>
    <property type="match status" value="1"/>
</dbReference>
<gene>
    <name evidence="4" type="ORF">Egran_02327</name>
</gene>
<feature type="compositionally biased region" description="Polar residues" evidence="2">
    <location>
        <begin position="144"/>
        <end position="156"/>
    </location>
</feature>
<evidence type="ECO:0000256" key="2">
    <source>
        <dbReference type="SAM" id="MobiDB-lite"/>
    </source>
</evidence>
<feature type="compositionally biased region" description="Polar residues" evidence="2">
    <location>
        <begin position="535"/>
        <end position="545"/>
    </location>
</feature>
<feature type="region of interest" description="Disordered" evidence="2">
    <location>
        <begin position="507"/>
        <end position="547"/>
    </location>
</feature>
<feature type="coiled-coil region" evidence="1">
    <location>
        <begin position="395"/>
        <end position="434"/>
    </location>
</feature>
<proteinExistence type="predicted"/>
<accession>A0A232M0H7</accession>
<evidence type="ECO:0000313" key="5">
    <source>
        <dbReference type="Proteomes" id="UP000243515"/>
    </source>
</evidence>
<comment type="caution">
    <text evidence="4">The sequence shown here is derived from an EMBL/GenBank/DDBJ whole genome shotgun (WGS) entry which is preliminary data.</text>
</comment>
<feature type="region of interest" description="Disordered" evidence="2">
    <location>
        <begin position="105"/>
        <end position="199"/>
    </location>
</feature>
<evidence type="ECO:0000313" key="4">
    <source>
        <dbReference type="EMBL" id="OXV09910.1"/>
    </source>
</evidence>
<organism evidence="4 5">
    <name type="scientific">Elaphomyces granulatus</name>
    <dbReference type="NCBI Taxonomy" id="519963"/>
    <lineage>
        <taxon>Eukaryota</taxon>
        <taxon>Fungi</taxon>
        <taxon>Dikarya</taxon>
        <taxon>Ascomycota</taxon>
        <taxon>Pezizomycotina</taxon>
        <taxon>Eurotiomycetes</taxon>
        <taxon>Eurotiomycetidae</taxon>
        <taxon>Eurotiales</taxon>
        <taxon>Elaphomycetaceae</taxon>
        <taxon>Elaphomyces</taxon>
    </lineage>
</organism>
<sequence>MVVPSRSSLQDTVPRQEPVQQPQQQQQQQQHPHLLLLRPHHHHHHQHQHSNNISISSNSNLTTKPYRDGKTKLIPPPPHHNNNRRRCNQHSQHDPYDQLDQLEQHGPFDQAGQPDPLDPLNPFDLPNQHHQHDCDPHRRRPTRSQRSSFPLLSKTATDTRESWKKAKWESNHDRPTSKRPLRSRDFPDPLNTISCPDRSAPARSAASVFIHPGPSAPLPVRRTTRQSHHLPVAIDADAQQHAAGGPVVVSPGSPERSPVGETDTISRPSPSNGAPLIPERRLLRSHDGCSRSKSELAMYFPNYEQMISLEPPKSEFLTGETQVILLDDLTESPLPSSPTTSPLPVRKLLRSPNPTINSSPSPFGNPCLRLHGCEVISLPELEFPTETDPLDDATYAKAHRRIERQEKQLRNIERERAQHEKVQLERLLDELQGHDWLRVMGVSGITETERKLYEPKRALFVREVTALIEKFRVWKEEEKRRKTEKELVLLDNDADVQMDAETDLELAEEDTDGPLDGLSLQPTVKKGEADGDVHPTSTDLPNTRDPSGVIDVDAWVARQLHQEARSSVTLQTRKSDESSRLPFPAALLSPPPPQPFTSFYSKRYLRDAAICHYRRGRTRTAFGVPIPEMEEREFQLPPDILTPDAINSCMRKRRRLKRERRS</sequence>
<dbReference type="PANTHER" id="PTHR38422">
    <property type="entry name" value="SOMETHING ABOUT SILENCING PROTEIN 4"/>
    <property type="match status" value="1"/>
</dbReference>
<dbReference type="AlphaFoldDB" id="A0A232M0H7"/>
<feature type="compositionally biased region" description="Polar residues" evidence="2">
    <location>
        <begin position="263"/>
        <end position="272"/>
    </location>
</feature>
<dbReference type="EMBL" id="NPHW01003245">
    <property type="protein sequence ID" value="OXV09910.1"/>
    <property type="molecule type" value="Genomic_DNA"/>
</dbReference>
<dbReference type="GO" id="GO:0004402">
    <property type="term" value="F:histone acetyltransferase activity"/>
    <property type="evidence" value="ECO:0007669"/>
    <property type="project" value="TreeGrafter"/>
</dbReference>
<evidence type="ECO:0000256" key="1">
    <source>
        <dbReference type="SAM" id="Coils"/>
    </source>
</evidence>
<feature type="compositionally biased region" description="Low complexity" evidence="2">
    <location>
        <begin position="49"/>
        <end position="60"/>
    </location>
</feature>
<feature type="region of interest" description="Disordered" evidence="2">
    <location>
        <begin position="330"/>
        <end position="360"/>
    </location>
</feature>
<feature type="compositionally biased region" description="Basic residues" evidence="2">
    <location>
        <begin position="38"/>
        <end position="48"/>
    </location>
</feature>
<dbReference type="GO" id="GO:0033255">
    <property type="term" value="C:SAS acetyltransferase complex"/>
    <property type="evidence" value="ECO:0007669"/>
    <property type="project" value="InterPro"/>
</dbReference>
<feature type="compositionally biased region" description="Basic and acidic residues" evidence="2">
    <location>
        <begin position="157"/>
        <end position="187"/>
    </location>
</feature>
<feature type="region of interest" description="Disordered" evidence="2">
    <location>
        <begin position="1"/>
        <end position="93"/>
    </location>
</feature>
<dbReference type="Proteomes" id="UP000243515">
    <property type="component" value="Unassembled WGS sequence"/>
</dbReference>
<dbReference type="PANTHER" id="PTHR38422:SF1">
    <property type="entry name" value="SOMETHING ABOUT SILENCING PROTEIN 4"/>
    <property type="match status" value="1"/>
</dbReference>
<feature type="compositionally biased region" description="Low complexity" evidence="2">
    <location>
        <begin position="114"/>
        <end position="126"/>
    </location>
</feature>
<feature type="domain" description="Something about silencing protein 4" evidence="3">
    <location>
        <begin position="388"/>
        <end position="483"/>
    </location>
</feature>
<keyword evidence="1" id="KW-0175">Coiled coil</keyword>
<dbReference type="InterPro" id="IPR029184">
    <property type="entry name" value="Sas4_dom"/>
</dbReference>
<protein>
    <recommendedName>
        <fullName evidence="3">Something about silencing protein 4 domain-containing protein</fullName>
    </recommendedName>
</protein>
<keyword evidence="5" id="KW-1185">Reference proteome</keyword>
<name>A0A232M0H7_9EURO</name>
<feature type="region of interest" description="Disordered" evidence="2">
    <location>
        <begin position="239"/>
        <end position="282"/>
    </location>
</feature>